<dbReference type="EMBL" id="BAAFGK010000004">
    <property type="protein sequence ID" value="GAB0057863.1"/>
    <property type="molecule type" value="Genomic_DNA"/>
</dbReference>
<accession>A0ABQ0CAG7</accession>
<dbReference type="RefSeq" id="WP_420905549.1">
    <property type="nucleotide sequence ID" value="NZ_BAAFGK010000004.1"/>
</dbReference>
<keyword evidence="1" id="KW-1133">Transmembrane helix</keyword>
<evidence type="ECO:0000313" key="2">
    <source>
        <dbReference type="EMBL" id="GAB0057863.1"/>
    </source>
</evidence>
<keyword evidence="1" id="KW-0472">Membrane</keyword>
<sequence>MAGETMMFKLSGAAQAAQVPMLAGKSFTVGSTVATGDGLANWLFLNPVSGNGANSGMVALKLEGARQAGQLSTLVGQTVTVGKSPIGATAAGKWLVLHPGMTGTASKAGLAAGVAMQPMNFEVEGAAAKGAAGKAGVICKGAGTGKGAAALAGKGATVGKGAAACKVGTTAAVGNEAIAVTTAGSTLGAGSIATGTTNAMAGGSTLTGSATLSGGAKAAASAATAASTKGAAAAGTIWTGSGTSLGLGLGLGAWGPILLVGALAAVGVGIYSYMKRPEEEGDLEDALS</sequence>
<evidence type="ECO:0000313" key="3">
    <source>
        <dbReference type="Proteomes" id="UP001628193"/>
    </source>
</evidence>
<reference evidence="2 3" key="1">
    <citation type="submission" date="2024-05" db="EMBL/GenBank/DDBJ databases">
        <authorList>
            <consortium name="Candidatus Magnetaquicoccaceae bacterium FCR-1 genome sequencing consortium"/>
            <person name="Shimoshige H."/>
            <person name="Shimamura S."/>
            <person name="Taoka A."/>
            <person name="Kobayashi H."/>
            <person name="Maekawa T."/>
        </authorList>
    </citation>
    <scope>NUCLEOTIDE SEQUENCE [LARGE SCALE GENOMIC DNA]</scope>
    <source>
        <strain evidence="2 3">FCR-1</strain>
    </source>
</reference>
<proteinExistence type="predicted"/>
<name>A0ABQ0CAG7_9PROT</name>
<gene>
    <name evidence="2" type="primary">mamD-like</name>
    <name evidence="2" type="ORF">SIID45300_02197</name>
</gene>
<evidence type="ECO:0000256" key="1">
    <source>
        <dbReference type="SAM" id="Phobius"/>
    </source>
</evidence>
<comment type="caution">
    <text evidence="2">The sequence shown here is derived from an EMBL/GenBank/DDBJ whole genome shotgun (WGS) entry which is preliminary data.</text>
</comment>
<protein>
    <submittedName>
        <fullName evidence="2">Magnetosome protein MamD-like</fullName>
    </submittedName>
</protein>
<dbReference type="NCBIfam" id="NF040916">
    <property type="entry name" value="MamD"/>
    <property type="match status" value="1"/>
</dbReference>
<feature type="transmembrane region" description="Helical" evidence="1">
    <location>
        <begin position="253"/>
        <end position="274"/>
    </location>
</feature>
<organism evidence="2 3">
    <name type="scientific">Candidatus Magnetaquiglobus chichijimensis</name>
    <dbReference type="NCBI Taxonomy" id="3141448"/>
    <lineage>
        <taxon>Bacteria</taxon>
        <taxon>Pseudomonadati</taxon>
        <taxon>Pseudomonadota</taxon>
        <taxon>Magnetococcia</taxon>
        <taxon>Magnetococcales</taxon>
        <taxon>Candidatus Magnetaquicoccaceae</taxon>
        <taxon>Candidatus Magnetaquiglobus</taxon>
    </lineage>
</organism>
<dbReference type="InterPro" id="IPR053512">
    <property type="entry name" value="Magnetosome_regulatory"/>
</dbReference>
<reference evidence="2 3" key="2">
    <citation type="submission" date="2024-09" db="EMBL/GenBank/DDBJ databases">
        <title>Draft genome sequence of Candidatus Magnetaquicoccaceae bacterium FCR-1.</title>
        <authorList>
            <person name="Shimoshige H."/>
            <person name="Shimamura S."/>
            <person name="Taoka A."/>
            <person name="Kobayashi H."/>
            <person name="Maekawa T."/>
        </authorList>
    </citation>
    <scope>NUCLEOTIDE SEQUENCE [LARGE SCALE GENOMIC DNA]</scope>
    <source>
        <strain evidence="2 3">FCR-1</strain>
    </source>
</reference>
<keyword evidence="3" id="KW-1185">Reference proteome</keyword>
<keyword evidence="1" id="KW-0812">Transmembrane</keyword>
<dbReference type="Proteomes" id="UP001628193">
    <property type="component" value="Unassembled WGS sequence"/>
</dbReference>